<dbReference type="PANTHER" id="PTHR42923">
    <property type="entry name" value="PROTOPORPHYRINOGEN OXIDASE"/>
    <property type="match status" value="1"/>
</dbReference>
<dbReference type="InterPro" id="IPR002937">
    <property type="entry name" value="Amino_oxidase"/>
</dbReference>
<evidence type="ECO:0000313" key="3">
    <source>
        <dbReference type="EMBL" id="MBP2374187.1"/>
    </source>
</evidence>
<feature type="domain" description="Amine oxidase" evidence="2">
    <location>
        <begin position="206"/>
        <end position="460"/>
    </location>
</feature>
<dbReference type="SUPFAM" id="SSF51905">
    <property type="entry name" value="FAD/NAD(P)-binding domain"/>
    <property type="match status" value="1"/>
</dbReference>
<dbReference type="RefSeq" id="WP_342592420.1">
    <property type="nucleotide sequence ID" value="NZ_BAAAMI010000006.1"/>
</dbReference>
<dbReference type="Gene3D" id="1.10.3110.10">
    <property type="entry name" value="protoporphyrinogen ix oxidase, domain 3"/>
    <property type="match status" value="1"/>
</dbReference>
<dbReference type="EC" id="1.3.3.4" evidence="3"/>
<dbReference type="Gene3D" id="3.90.660.20">
    <property type="entry name" value="Protoporphyrinogen oxidase, mitochondrial, domain 2"/>
    <property type="match status" value="1"/>
</dbReference>
<dbReference type="PANTHER" id="PTHR42923:SF3">
    <property type="entry name" value="PROTOPORPHYRINOGEN OXIDASE"/>
    <property type="match status" value="1"/>
</dbReference>
<name>A0ABS4WDA4_9MICC</name>
<keyword evidence="4" id="KW-1185">Reference proteome</keyword>
<feature type="region of interest" description="Disordered" evidence="1">
    <location>
        <begin position="95"/>
        <end position="169"/>
    </location>
</feature>
<dbReference type="Proteomes" id="UP000766570">
    <property type="component" value="Unassembled WGS sequence"/>
</dbReference>
<keyword evidence="3" id="KW-0560">Oxidoreductase</keyword>
<protein>
    <submittedName>
        <fullName evidence="3">Oxygen-dependent protoporphyrinogen oxidase</fullName>
        <ecNumber evidence="3">1.3.3.4</ecNumber>
    </submittedName>
</protein>
<feature type="region of interest" description="Disordered" evidence="1">
    <location>
        <begin position="1"/>
        <end position="81"/>
    </location>
</feature>
<dbReference type="InterPro" id="IPR036188">
    <property type="entry name" value="FAD/NAD-bd_sf"/>
</dbReference>
<reference evidence="3 4" key="1">
    <citation type="submission" date="2021-03" db="EMBL/GenBank/DDBJ databases">
        <title>Sequencing the genomes of 1000 actinobacteria strains.</title>
        <authorList>
            <person name="Klenk H.-P."/>
        </authorList>
    </citation>
    <scope>NUCLEOTIDE SEQUENCE [LARGE SCALE GENOMIC DNA]</scope>
    <source>
        <strain evidence="3 4">DSM 15454</strain>
    </source>
</reference>
<evidence type="ECO:0000256" key="1">
    <source>
        <dbReference type="SAM" id="MobiDB-lite"/>
    </source>
</evidence>
<dbReference type="InterPro" id="IPR050464">
    <property type="entry name" value="Zeta_carotene_desat/Oxidored"/>
</dbReference>
<feature type="compositionally biased region" description="Low complexity" evidence="1">
    <location>
        <begin position="478"/>
        <end position="491"/>
    </location>
</feature>
<proteinExistence type="predicted"/>
<accession>A0ABS4WDA4</accession>
<feature type="compositionally biased region" description="Low complexity" evidence="1">
    <location>
        <begin position="123"/>
        <end position="159"/>
    </location>
</feature>
<feature type="compositionally biased region" description="Low complexity" evidence="1">
    <location>
        <begin position="40"/>
        <end position="72"/>
    </location>
</feature>
<dbReference type="GO" id="GO:0004729">
    <property type="term" value="F:oxygen-dependent protoporphyrinogen oxidase activity"/>
    <property type="evidence" value="ECO:0007669"/>
    <property type="project" value="UniProtKB-EC"/>
</dbReference>
<dbReference type="SUPFAM" id="SSF54373">
    <property type="entry name" value="FAD-linked reductases, C-terminal domain"/>
    <property type="match status" value="1"/>
</dbReference>
<dbReference type="Pfam" id="PF01593">
    <property type="entry name" value="Amino_oxidase"/>
    <property type="match status" value="1"/>
</dbReference>
<dbReference type="EMBL" id="JAGIOE010000001">
    <property type="protein sequence ID" value="MBP2374187.1"/>
    <property type="molecule type" value="Genomic_DNA"/>
</dbReference>
<gene>
    <name evidence="3" type="ORF">JOF46_002099</name>
</gene>
<sequence>MPNVEEQPRRGSANEAGTARRLSGAAADLDDGTSGTTPVTDTPSADDAAGTADAATPGTATPTAAAAETAPAKARRTPVASNAAAHAMRLLARARGTEAATPGPRGQLAADLDDGTSRTAPVTDTPSADAADGTADAATPETATPDTAAPAPGAAAAEKAPAKARRAPVASNAAAHAMRLLARARGTEAAAPGPSGPLAVVIGGGISGLVAARELAISGHRVQVHEASAAFGGCVGVHEVAGLRLDAGAESFATRSTAVADLLGELGLGDDITTPEPGGAWLYLKRGHESVAQPLPATGILGIPGDPWAEEVRSAVGRAGALRAAADLITPVSKKITEGHMSLGALVRSRMGSAVLENLVTPVVSGVHSADPDTLDVDAIAPGLRAAVLKHGSLARAVAAMRAAAPAGSAVASVVGGMNRLTAALLADLLSAGVELHANSAVVALEPHEGTSGFRVLLADAPAPAAAKHVRPGRAGKPPAETAPVPETPAAPREVLAERVVVATGGTIAVDLLVGVDEAFAIHRPAPGAGISLVTLVIDKPELDDAPRGTGLLVAPTADNVGAKALTHATAKWQWLGDESGPGSHVLRLSYGRLNDVASALVNADDASLRNAALADASVLLGMEITAGDVLGFDVVRYSGALPFATTGHAARVAAIREIASAHPGLELVGAWLAGTGLAAVVNDTRKRLRITAS</sequence>
<evidence type="ECO:0000259" key="2">
    <source>
        <dbReference type="Pfam" id="PF01593"/>
    </source>
</evidence>
<evidence type="ECO:0000313" key="4">
    <source>
        <dbReference type="Proteomes" id="UP000766570"/>
    </source>
</evidence>
<comment type="caution">
    <text evidence="3">The sequence shown here is derived from an EMBL/GenBank/DDBJ whole genome shotgun (WGS) entry which is preliminary data.</text>
</comment>
<dbReference type="Gene3D" id="3.50.50.60">
    <property type="entry name" value="FAD/NAD(P)-binding domain"/>
    <property type="match status" value="1"/>
</dbReference>
<organism evidence="3 4">
    <name type="scientific">Paeniglutamicibacter psychrophenolicus</name>
    <dbReference type="NCBI Taxonomy" id="257454"/>
    <lineage>
        <taxon>Bacteria</taxon>
        <taxon>Bacillati</taxon>
        <taxon>Actinomycetota</taxon>
        <taxon>Actinomycetes</taxon>
        <taxon>Micrococcales</taxon>
        <taxon>Micrococcaceae</taxon>
        <taxon>Paeniglutamicibacter</taxon>
    </lineage>
</organism>
<feature type="region of interest" description="Disordered" evidence="1">
    <location>
        <begin position="469"/>
        <end position="491"/>
    </location>
</feature>